<dbReference type="InterPro" id="IPR007248">
    <property type="entry name" value="Mpv17_PMP22"/>
</dbReference>
<dbReference type="EMBL" id="JAEOAQ010000006">
    <property type="protein sequence ID" value="KAG5418198.1"/>
    <property type="molecule type" value="Genomic_DNA"/>
</dbReference>
<protein>
    <recommendedName>
        <fullName evidence="9">Peroxisomal membrane protein PMP22</fullName>
    </recommendedName>
</protein>
<evidence type="ECO:0008006" key="9">
    <source>
        <dbReference type="Google" id="ProtNLM"/>
    </source>
</evidence>
<dbReference type="Proteomes" id="UP000669133">
    <property type="component" value="Unassembled WGS sequence"/>
</dbReference>
<sequence length="224" mass="25364">MSTLQALNAQYLAYLLQYPLLTKSITSGVFSGLNETVASVITNEYKETKVLGFKIKHVFSDKLLKMIIYGALIATPISHNMYAVINKIYKPPLTGKQKILQLLTSLSTVTPTISACFVSWIAIINNYKCTSCNPITELKKILFIVKAGLKKGYFPVLKSSLTTSFFALLVAQKFVRPELWVVFFNLVYFFLGTYQNTKLKKLQKQQRLADAEKLKELEKEGKQE</sequence>
<dbReference type="OrthoDB" id="860at2759"/>
<organism evidence="7 8">
    <name type="scientific">Candida metapsilosis</name>
    <dbReference type="NCBI Taxonomy" id="273372"/>
    <lineage>
        <taxon>Eukaryota</taxon>
        <taxon>Fungi</taxon>
        <taxon>Dikarya</taxon>
        <taxon>Ascomycota</taxon>
        <taxon>Saccharomycotina</taxon>
        <taxon>Pichiomycetes</taxon>
        <taxon>Debaryomycetaceae</taxon>
        <taxon>Candida/Lodderomyces clade</taxon>
        <taxon>Candida</taxon>
    </lineage>
</organism>
<evidence type="ECO:0000256" key="2">
    <source>
        <dbReference type="ARBA" id="ARBA00006824"/>
    </source>
</evidence>
<comment type="caution">
    <text evidence="7">The sequence shown here is derived from an EMBL/GenBank/DDBJ whole genome shotgun (WGS) entry which is preliminary data.</text>
</comment>
<evidence type="ECO:0000256" key="3">
    <source>
        <dbReference type="ARBA" id="ARBA00022692"/>
    </source>
</evidence>
<evidence type="ECO:0000256" key="5">
    <source>
        <dbReference type="ARBA" id="ARBA00023136"/>
    </source>
</evidence>
<keyword evidence="8" id="KW-1185">Reference proteome</keyword>
<evidence type="ECO:0000256" key="4">
    <source>
        <dbReference type="ARBA" id="ARBA00022989"/>
    </source>
</evidence>
<dbReference type="GO" id="GO:0005778">
    <property type="term" value="C:peroxisomal membrane"/>
    <property type="evidence" value="ECO:0007669"/>
    <property type="project" value="TreeGrafter"/>
</dbReference>
<feature type="transmembrane region" description="Helical" evidence="6">
    <location>
        <begin position="177"/>
        <end position="194"/>
    </location>
</feature>
<evidence type="ECO:0000256" key="6">
    <source>
        <dbReference type="RuleBase" id="RU363053"/>
    </source>
</evidence>
<dbReference type="GeneID" id="93653157"/>
<proteinExistence type="inferred from homology"/>
<reference evidence="7 8" key="1">
    <citation type="submission" date="2020-12" db="EMBL/GenBank/DDBJ databases">
        <title>Effect of drift, selection, and recombination on the evolution of hybrid genomes in Candida yeast pathogens.</title>
        <authorList>
            <person name="Mixao V."/>
            <person name="Ksiezopolska E."/>
            <person name="Saus E."/>
            <person name="Boekhout T."/>
            <person name="Gacser A."/>
            <person name="Gabaldon T."/>
        </authorList>
    </citation>
    <scope>NUCLEOTIDE SEQUENCE [LARGE SCALE GENOMIC DNA]</scope>
    <source>
        <strain evidence="7 8">BP57</strain>
    </source>
</reference>
<evidence type="ECO:0000256" key="1">
    <source>
        <dbReference type="ARBA" id="ARBA00004141"/>
    </source>
</evidence>
<feature type="transmembrane region" description="Helical" evidence="6">
    <location>
        <begin position="102"/>
        <end position="123"/>
    </location>
</feature>
<name>A0A8H7ZAC5_9ASCO</name>
<feature type="transmembrane region" description="Helical" evidence="6">
    <location>
        <begin position="63"/>
        <end position="82"/>
    </location>
</feature>
<dbReference type="RefSeq" id="XP_067547314.1">
    <property type="nucleotide sequence ID" value="XM_067693609.1"/>
</dbReference>
<evidence type="ECO:0000313" key="7">
    <source>
        <dbReference type="EMBL" id="KAG5418198.1"/>
    </source>
</evidence>
<keyword evidence="4 6" id="KW-1133">Transmembrane helix</keyword>
<comment type="subcellular location">
    <subcellularLocation>
        <location evidence="1">Membrane</location>
        <topology evidence="1">Multi-pass membrane protein</topology>
    </subcellularLocation>
</comment>
<accession>A0A8H7ZAC5</accession>
<comment type="similarity">
    <text evidence="2 6">Belongs to the peroxisomal membrane protein PXMP2/4 family.</text>
</comment>
<keyword evidence="3 6" id="KW-0812">Transmembrane</keyword>
<evidence type="ECO:0000313" key="8">
    <source>
        <dbReference type="Proteomes" id="UP000669133"/>
    </source>
</evidence>
<keyword evidence="5 6" id="KW-0472">Membrane</keyword>
<dbReference type="PANTHER" id="PTHR11266">
    <property type="entry name" value="PEROXISOMAL MEMBRANE PROTEIN 2, PXMP2 MPV17"/>
    <property type="match status" value="1"/>
</dbReference>
<dbReference type="Pfam" id="PF04117">
    <property type="entry name" value="Mpv17_PMP22"/>
    <property type="match status" value="1"/>
</dbReference>
<gene>
    <name evidence="7" type="ORF">I9W82_004528</name>
</gene>
<dbReference type="AlphaFoldDB" id="A0A8H7ZAC5"/>
<dbReference type="PANTHER" id="PTHR11266:SF93">
    <property type="entry name" value="INTEGRAL MEMBRANE PROTEIN 25D9-6"/>
    <property type="match status" value="1"/>
</dbReference>